<comment type="caution">
    <text evidence="2">The sequence shown here is derived from an EMBL/GenBank/DDBJ whole genome shotgun (WGS) entry which is preliminary data.</text>
</comment>
<dbReference type="AlphaFoldDB" id="F5RNS7"/>
<feature type="region of interest" description="Disordered" evidence="1">
    <location>
        <begin position="69"/>
        <end position="91"/>
    </location>
</feature>
<protein>
    <submittedName>
        <fullName evidence="2">Uncharacterized protein</fullName>
    </submittedName>
</protein>
<keyword evidence="3" id="KW-1185">Reference proteome</keyword>
<evidence type="ECO:0000256" key="1">
    <source>
        <dbReference type="SAM" id="MobiDB-lite"/>
    </source>
</evidence>
<evidence type="ECO:0000313" key="3">
    <source>
        <dbReference type="Proteomes" id="UP000004067"/>
    </source>
</evidence>
<dbReference type="HOGENOM" id="CLU_161874_0_0_9"/>
<dbReference type="Proteomes" id="UP000004067">
    <property type="component" value="Unassembled WGS sequence"/>
</dbReference>
<dbReference type="EMBL" id="AFHQ01000044">
    <property type="protein sequence ID" value="EGK58592.1"/>
    <property type="molecule type" value="Genomic_DNA"/>
</dbReference>
<proteinExistence type="predicted"/>
<evidence type="ECO:0000313" key="2">
    <source>
        <dbReference type="EMBL" id="EGK58592.1"/>
    </source>
</evidence>
<reference evidence="2 3" key="1">
    <citation type="submission" date="2011-04" db="EMBL/GenBank/DDBJ databases">
        <authorList>
            <person name="Muzny D."/>
            <person name="Qin X."/>
            <person name="Deng J."/>
            <person name="Jiang H."/>
            <person name="Liu Y."/>
            <person name="Qu J."/>
            <person name="Song X.-Z."/>
            <person name="Zhang L."/>
            <person name="Thornton R."/>
            <person name="Coyle M."/>
            <person name="Francisco L."/>
            <person name="Jackson L."/>
            <person name="Javaid M."/>
            <person name="Korchina V."/>
            <person name="Kovar C."/>
            <person name="Mata R."/>
            <person name="Mathew T."/>
            <person name="Ngo R."/>
            <person name="Nguyen L."/>
            <person name="Nguyen N."/>
            <person name="Okwuonu G."/>
            <person name="Ongeri F."/>
            <person name="Pham C."/>
            <person name="Simmons D."/>
            <person name="Wilczek-Boney K."/>
            <person name="Hale W."/>
            <person name="Jakkamsetti A."/>
            <person name="Pham P."/>
            <person name="Ruth R."/>
            <person name="San Lucas F."/>
            <person name="Warren J."/>
            <person name="Zhang J."/>
            <person name="Zhao Z."/>
            <person name="Zhou C."/>
            <person name="Zhu D."/>
            <person name="Lee S."/>
            <person name="Bess C."/>
            <person name="Blankenburg K."/>
            <person name="Forbes L."/>
            <person name="Fu Q."/>
            <person name="Gubbala S."/>
            <person name="Hirani K."/>
            <person name="Jayaseelan J.C."/>
            <person name="Lara F."/>
            <person name="Munidasa M."/>
            <person name="Palculict T."/>
            <person name="Patil S."/>
            <person name="Pu L.-L."/>
            <person name="Saada N."/>
            <person name="Tang L."/>
            <person name="Weissenberger G."/>
            <person name="Zhu Y."/>
            <person name="Hemphill L."/>
            <person name="Shang Y."/>
            <person name="Youmans B."/>
            <person name="Ayvaz T."/>
            <person name="Ross M."/>
            <person name="Santibanez J."/>
            <person name="Aqrawi P."/>
            <person name="Gross S."/>
            <person name="Joshi V."/>
            <person name="Fowler G."/>
            <person name="Nazareth L."/>
            <person name="Reid J."/>
            <person name="Worley K."/>
            <person name="Petrosino J."/>
            <person name="Highlander S."/>
            <person name="Gibbs R."/>
        </authorList>
    </citation>
    <scope>NUCLEOTIDE SEQUENCE [LARGE SCALE GENOMIC DNA]</scope>
    <source>
        <strain evidence="2 3">DSM 2778</strain>
    </source>
</reference>
<gene>
    <name evidence="2" type="ORF">HMPREF9081_1898</name>
</gene>
<dbReference type="STRING" id="888060.HMPREF9081_1898"/>
<sequence>MHRRFNPRAPCGARPLQKEGLVVVTEFQSTRPVRGATGGSVPAGVAMAFQSTRPVRGATMLFAMIPPPHSFQSTRPVRGATRLCDKRGDGDFVSIHAPRAGRD</sequence>
<organism evidence="2 3">
    <name type="scientific">Centipeda periodontii DSM 2778</name>
    <dbReference type="NCBI Taxonomy" id="888060"/>
    <lineage>
        <taxon>Bacteria</taxon>
        <taxon>Bacillati</taxon>
        <taxon>Bacillota</taxon>
        <taxon>Negativicutes</taxon>
        <taxon>Selenomonadales</taxon>
        <taxon>Selenomonadaceae</taxon>
        <taxon>Centipeda</taxon>
    </lineage>
</organism>
<name>F5RNS7_9FIRM</name>
<accession>F5RNS7</accession>